<gene>
    <name evidence="2" type="ORF">WKW82_21700</name>
</gene>
<evidence type="ECO:0000256" key="1">
    <source>
        <dbReference type="SAM" id="Phobius"/>
    </source>
</evidence>
<dbReference type="RefSeq" id="WP_340344412.1">
    <property type="nucleotide sequence ID" value="NZ_JBBKZT010000010.1"/>
</dbReference>
<dbReference type="EMBL" id="JBBKZT010000010">
    <property type="protein sequence ID" value="MEJ8849282.1"/>
    <property type="molecule type" value="Genomic_DNA"/>
</dbReference>
<organism evidence="2 3">
    <name type="scientific">Variovorax rhizosphaerae</name>
    <dbReference type="NCBI Taxonomy" id="1836200"/>
    <lineage>
        <taxon>Bacteria</taxon>
        <taxon>Pseudomonadati</taxon>
        <taxon>Pseudomonadota</taxon>
        <taxon>Betaproteobacteria</taxon>
        <taxon>Burkholderiales</taxon>
        <taxon>Comamonadaceae</taxon>
        <taxon>Variovorax</taxon>
    </lineage>
</organism>
<name>A0ABU8WP13_9BURK</name>
<sequence length="137" mass="14569">MTQFKPRRSATRNSMLGRSQDDGRDYRLGGAAMGLFIGLLMGLVSAGAVLVLFKGSPSFAHFVFGGGAAGVIVGALFPGAVLNASEGTVHFLLGFFSGAGENFEIEQSRHAPTWLRIVFGIGLVLGLVLCAFYWLWV</sequence>
<keyword evidence="1" id="KW-1133">Transmembrane helix</keyword>
<feature type="transmembrane region" description="Helical" evidence="1">
    <location>
        <begin position="59"/>
        <end position="82"/>
    </location>
</feature>
<feature type="transmembrane region" description="Helical" evidence="1">
    <location>
        <begin position="114"/>
        <end position="136"/>
    </location>
</feature>
<feature type="transmembrane region" description="Helical" evidence="1">
    <location>
        <begin position="28"/>
        <end position="53"/>
    </location>
</feature>
<accession>A0ABU8WP13</accession>
<dbReference type="Proteomes" id="UP001385892">
    <property type="component" value="Unassembled WGS sequence"/>
</dbReference>
<reference evidence="2 3" key="1">
    <citation type="submission" date="2024-03" db="EMBL/GenBank/DDBJ databases">
        <title>Novel species of the genus Variovorax.</title>
        <authorList>
            <person name="Liu Q."/>
            <person name="Xin Y.-H."/>
        </authorList>
    </citation>
    <scope>NUCLEOTIDE SEQUENCE [LARGE SCALE GENOMIC DNA]</scope>
    <source>
        <strain evidence="2 3">KACC 18900</strain>
    </source>
</reference>
<comment type="caution">
    <text evidence="2">The sequence shown here is derived from an EMBL/GenBank/DDBJ whole genome shotgun (WGS) entry which is preliminary data.</text>
</comment>
<evidence type="ECO:0000313" key="3">
    <source>
        <dbReference type="Proteomes" id="UP001385892"/>
    </source>
</evidence>
<keyword evidence="1" id="KW-0472">Membrane</keyword>
<proteinExistence type="predicted"/>
<protein>
    <submittedName>
        <fullName evidence="2">Uncharacterized protein</fullName>
    </submittedName>
</protein>
<evidence type="ECO:0000313" key="2">
    <source>
        <dbReference type="EMBL" id="MEJ8849282.1"/>
    </source>
</evidence>
<keyword evidence="3" id="KW-1185">Reference proteome</keyword>
<keyword evidence="1" id="KW-0812">Transmembrane</keyword>